<dbReference type="EMBL" id="NTRR01000004">
    <property type="protein sequence ID" value="PFE18917.1"/>
    <property type="molecule type" value="Genomic_DNA"/>
</dbReference>
<dbReference type="RefSeq" id="WP_098341938.1">
    <property type="nucleotide sequence ID" value="NZ_NTRR01000004.1"/>
</dbReference>
<dbReference type="AlphaFoldDB" id="A0A2A9A722"/>
<accession>A0A2A9A722</accession>
<protein>
    <submittedName>
        <fullName evidence="1">Uncharacterized protein</fullName>
    </submittedName>
</protein>
<reference evidence="1 2" key="1">
    <citation type="submission" date="2017-09" db="EMBL/GenBank/DDBJ databases">
        <title>Large-scale bioinformatics analysis of Bacillus genomes uncovers conserved roles of natural products in bacterial physiology.</title>
        <authorList>
            <consortium name="Agbiome Team Llc"/>
            <person name="Bleich R.M."/>
            <person name="Grubbs K.J."/>
            <person name="Santa Maria K.C."/>
            <person name="Allen S.E."/>
            <person name="Farag S."/>
            <person name="Shank E.A."/>
            <person name="Bowers A."/>
        </authorList>
    </citation>
    <scope>NUCLEOTIDE SEQUENCE [LARGE SCALE GENOMIC DNA]</scope>
    <source>
        <strain evidence="1 2">AFS022681</strain>
    </source>
</reference>
<dbReference type="Proteomes" id="UP000220032">
    <property type="component" value="Unassembled WGS sequence"/>
</dbReference>
<evidence type="ECO:0000313" key="2">
    <source>
        <dbReference type="Proteomes" id="UP000220032"/>
    </source>
</evidence>
<name>A0A2A9A722_BACCE</name>
<evidence type="ECO:0000313" key="1">
    <source>
        <dbReference type="EMBL" id="PFE18917.1"/>
    </source>
</evidence>
<sequence>MLKKGLERVKKVELMDKHLDSHQGKITSTEVCNIVMSIFKFDLTTKPVLSKEWILAEAVSSTENIAKMAIDSTLSRYGEKVTGIEIRQLINQIFGINLDAISSLEGARISLFSKDQWVVQDDQDLFVVHTGLGDVDVKIFTTDYFTEQTGLEELPKTLQQSLTNFGFSCDEKAGCYYYSNPSGEAIPDAFKGQIIGTILKEIHDSYPSL</sequence>
<organism evidence="1 2">
    <name type="scientific">Bacillus cereus</name>
    <dbReference type="NCBI Taxonomy" id="1396"/>
    <lineage>
        <taxon>Bacteria</taxon>
        <taxon>Bacillati</taxon>
        <taxon>Bacillota</taxon>
        <taxon>Bacilli</taxon>
        <taxon>Bacillales</taxon>
        <taxon>Bacillaceae</taxon>
        <taxon>Bacillus</taxon>
        <taxon>Bacillus cereus group</taxon>
    </lineage>
</organism>
<proteinExistence type="predicted"/>
<gene>
    <name evidence="1" type="ORF">CN307_05105</name>
</gene>
<comment type="caution">
    <text evidence="1">The sequence shown here is derived from an EMBL/GenBank/DDBJ whole genome shotgun (WGS) entry which is preliminary data.</text>
</comment>